<feature type="region of interest" description="Disordered" evidence="6">
    <location>
        <begin position="1"/>
        <end position="22"/>
    </location>
</feature>
<evidence type="ECO:0000313" key="11">
    <source>
        <dbReference type="RefSeq" id="XP_021088343.1"/>
    </source>
</evidence>
<feature type="transmembrane region" description="Helical" evidence="7">
    <location>
        <begin position="77"/>
        <end position="98"/>
    </location>
</feature>
<evidence type="ECO:0000256" key="2">
    <source>
        <dbReference type="ARBA" id="ARBA00007230"/>
    </source>
</evidence>
<sequence length="423" mass="46479">MDGAHSTGLQLQPLPPTSSSVSLSSSDGPFSYKENLIGALLAIFGHLVVSIALNLQKYCHIRLAGTKDPRAYFKTKTWWLGLLLLLLGELGVFASYAFAPLSLIVPLSAVSVIASAIIGIIFIKEKWKPKDFVRRYVLSFVGCGLAIVGTYLLVTFAPNSHEKMTGENIARHLVSWPFLLYMLVAIVLFCLLLYFYKEKNANSIVVILLLVALLALLRWKPMLRDPSAQGSMTVVTVKAVSGMLVLSIQGNLQLDYPIFYVMFVCMVATAVYQATFLSQASQIYDSSLIASVGYILSTTAAITAGAIFYLDFLGEEALHICMFALGCLIAFLGVFLITRNRKKAIPFEPYISMDAMPGMQDMHAKGTTVQPDLKASFSYGALENNDNISEIYTPATLPVMQEEHSSRSTPGVPYRVLEHTKKE</sequence>
<reference evidence="9 10" key="1">
    <citation type="submission" date="2025-04" db="UniProtKB">
        <authorList>
            <consortium name="RefSeq"/>
        </authorList>
    </citation>
    <scope>IDENTIFICATION</scope>
</reference>
<dbReference type="AlphaFoldDB" id="A0A3Q0D6E5"/>
<feature type="transmembrane region" description="Helical" evidence="7">
    <location>
        <begin position="316"/>
        <end position="337"/>
    </location>
</feature>
<dbReference type="GO" id="GO:0016020">
    <property type="term" value="C:membrane"/>
    <property type="evidence" value="ECO:0007669"/>
    <property type="project" value="UniProtKB-SubCell"/>
</dbReference>
<gene>
    <name evidence="9 10 11" type="primary">Nipal3</name>
</gene>
<feature type="transmembrane region" description="Helical" evidence="7">
    <location>
        <begin position="174"/>
        <end position="196"/>
    </location>
</feature>
<comment type="similarity">
    <text evidence="2">Belongs to the NIPA family.</text>
</comment>
<evidence type="ECO:0000313" key="9">
    <source>
        <dbReference type="RefSeq" id="XP_021088341.1"/>
    </source>
</evidence>
<evidence type="ECO:0000256" key="6">
    <source>
        <dbReference type="SAM" id="MobiDB-lite"/>
    </source>
</evidence>
<evidence type="ECO:0000256" key="1">
    <source>
        <dbReference type="ARBA" id="ARBA00004141"/>
    </source>
</evidence>
<dbReference type="RefSeq" id="XP_021088342.1">
    <property type="nucleotide sequence ID" value="XM_021232683.1"/>
</dbReference>
<keyword evidence="5 7" id="KW-0472">Membrane</keyword>
<dbReference type="RefSeq" id="XP_021088343.1">
    <property type="nucleotide sequence ID" value="XM_021232684.1"/>
</dbReference>
<dbReference type="PANTHER" id="PTHR12570:SF14">
    <property type="entry name" value="NIPA-LIKE PROTEIN 3"/>
    <property type="match status" value="1"/>
</dbReference>
<evidence type="ECO:0000256" key="4">
    <source>
        <dbReference type="ARBA" id="ARBA00022989"/>
    </source>
</evidence>
<evidence type="ECO:0000313" key="8">
    <source>
        <dbReference type="Proteomes" id="UP000886700"/>
    </source>
</evidence>
<evidence type="ECO:0000256" key="7">
    <source>
        <dbReference type="SAM" id="Phobius"/>
    </source>
</evidence>
<dbReference type="CTD" id="57185"/>
<dbReference type="GeneID" id="101838684"/>
<dbReference type="RefSeq" id="XP_021088341.1">
    <property type="nucleotide sequence ID" value="XM_021232682.1"/>
</dbReference>
<dbReference type="Proteomes" id="UP000886700">
    <property type="component" value="Unplaced"/>
</dbReference>
<dbReference type="PANTHER" id="PTHR12570">
    <property type="match status" value="1"/>
</dbReference>
<feature type="transmembrane region" description="Helical" evidence="7">
    <location>
        <begin position="288"/>
        <end position="310"/>
    </location>
</feature>
<keyword evidence="4 7" id="KW-1133">Transmembrane helix</keyword>
<dbReference type="InterPro" id="IPR008521">
    <property type="entry name" value="Mg_trans_NIPA"/>
</dbReference>
<accession>A0A3Q0D6E5</accession>
<evidence type="ECO:0000313" key="10">
    <source>
        <dbReference type="RefSeq" id="XP_021088342.1"/>
    </source>
</evidence>
<feature type="transmembrane region" description="Helical" evidence="7">
    <location>
        <begin position="36"/>
        <end position="56"/>
    </location>
</feature>
<proteinExistence type="inferred from homology"/>
<feature type="transmembrane region" description="Helical" evidence="7">
    <location>
        <begin position="135"/>
        <end position="154"/>
    </location>
</feature>
<dbReference type="GO" id="GO:0015095">
    <property type="term" value="F:magnesium ion transmembrane transporter activity"/>
    <property type="evidence" value="ECO:0007669"/>
    <property type="project" value="InterPro"/>
</dbReference>
<keyword evidence="8" id="KW-1185">Reference proteome</keyword>
<evidence type="ECO:0000256" key="5">
    <source>
        <dbReference type="ARBA" id="ARBA00023136"/>
    </source>
</evidence>
<feature type="transmembrane region" description="Helical" evidence="7">
    <location>
        <begin position="258"/>
        <end position="276"/>
    </location>
</feature>
<protein>
    <submittedName>
        <fullName evidence="9 10">NIPA-like protein 3 isoform X1</fullName>
    </submittedName>
</protein>
<dbReference type="Pfam" id="PF05653">
    <property type="entry name" value="Mg_trans_NIPA"/>
    <property type="match status" value="1"/>
</dbReference>
<feature type="transmembrane region" description="Helical" evidence="7">
    <location>
        <begin position="203"/>
        <end position="219"/>
    </location>
</feature>
<feature type="transmembrane region" description="Helical" evidence="7">
    <location>
        <begin position="104"/>
        <end position="123"/>
    </location>
</feature>
<name>A0A3Q0D6E5_MESAU</name>
<keyword evidence="3 7" id="KW-0812">Transmembrane</keyword>
<evidence type="ECO:0000256" key="3">
    <source>
        <dbReference type="ARBA" id="ARBA00022692"/>
    </source>
</evidence>
<comment type="subcellular location">
    <subcellularLocation>
        <location evidence="1">Membrane</location>
        <topology evidence="1">Multi-pass membrane protein</topology>
    </subcellularLocation>
</comment>
<dbReference type="OrthoDB" id="165382at2759"/>
<organism evidence="8 9">
    <name type="scientific">Mesocricetus auratus</name>
    <name type="common">Golden hamster</name>
    <dbReference type="NCBI Taxonomy" id="10036"/>
    <lineage>
        <taxon>Eukaryota</taxon>
        <taxon>Metazoa</taxon>
        <taxon>Chordata</taxon>
        <taxon>Craniata</taxon>
        <taxon>Vertebrata</taxon>
        <taxon>Euteleostomi</taxon>
        <taxon>Mammalia</taxon>
        <taxon>Eutheria</taxon>
        <taxon>Euarchontoglires</taxon>
        <taxon>Glires</taxon>
        <taxon>Rodentia</taxon>
        <taxon>Myomorpha</taxon>
        <taxon>Muroidea</taxon>
        <taxon>Cricetidae</taxon>
        <taxon>Cricetinae</taxon>
        <taxon>Mesocricetus</taxon>
    </lineage>
</organism>